<reference evidence="1 2" key="1">
    <citation type="journal article" date="2011" name="PLoS Genet.">
        <title>Comparative genomic analysis of human fungal pathogens causing paracoccidioidomycosis.</title>
        <authorList>
            <person name="Desjardins C.A."/>
            <person name="Champion M.D."/>
            <person name="Holder J.W."/>
            <person name="Muszewska A."/>
            <person name="Goldberg J."/>
            <person name="Bailao A.M."/>
            <person name="Brigido M.M."/>
            <person name="Ferreira M.E."/>
            <person name="Garcia A.M."/>
            <person name="Grynberg M."/>
            <person name="Gujja S."/>
            <person name="Heiman D.I."/>
            <person name="Henn M.R."/>
            <person name="Kodira C.D."/>
            <person name="Leon-Narvaez H."/>
            <person name="Longo L.V."/>
            <person name="Ma L.J."/>
            <person name="Malavazi I."/>
            <person name="Matsuo A.L."/>
            <person name="Morais F.V."/>
            <person name="Pereira M."/>
            <person name="Rodriguez-Brito S."/>
            <person name="Sakthikumar S."/>
            <person name="Salem-Izacc S.M."/>
            <person name="Sykes S.M."/>
            <person name="Teixeira M.M."/>
            <person name="Vallejo M.C."/>
            <person name="Walter M.E."/>
            <person name="Yandava C."/>
            <person name="Young S."/>
            <person name="Zeng Q."/>
            <person name="Zucker J."/>
            <person name="Felipe M.S."/>
            <person name="Goldman G.H."/>
            <person name="Haas B.J."/>
            <person name="McEwen J.G."/>
            <person name="Nino-Vega G."/>
            <person name="Puccia R."/>
            <person name="San-Blas G."/>
            <person name="Soares C.M."/>
            <person name="Birren B.W."/>
            <person name="Cuomo C.A."/>
        </authorList>
    </citation>
    <scope>NUCLEOTIDE SEQUENCE [LARGE SCALE GENOMIC DNA]</scope>
    <source>
        <strain evidence="2">ATCC MYA-826 / Pb01</strain>
    </source>
</reference>
<organism evidence="1 2">
    <name type="scientific">Paracoccidioides lutzii (strain ATCC MYA-826 / Pb01)</name>
    <name type="common">Paracoccidioides brasiliensis</name>
    <dbReference type="NCBI Taxonomy" id="502779"/>
    <lineage>
        <taxon>Eukaryota</taxon>
        <taxon>Fungi</taxon>
        <taxon>Dikarya</taxon>
        <taxon>Ascomycota</taxon>
        <taxon>Pezizomycotina</taxon>
        <taxon>Eurotiomycetes</taxon>
        <taxon>Eurotiomycetidae</taxon>
        <taxon>Onygenales</taxon>
        <taxon>Ajellomycetaceae</taxon>
        <taxon>Paracoccidioides</taxon>
    </lineage>
</organism>
<proteinExistence type="predicted"/>
<dbReference type="HOGENOM" id="CLU_2062187_0_0_1"/>
<accession>C1HBP7</accession>
<gene>
    <name evidence="1" type="ORF">PAAG_08188</name>
</gene>
<sequence>MPGAIRHKGGEATPPTAVLTLLNRHRIYLSNTYGTERTALRIPDANLSSIFSQFTKPSDFNRHTGVPGFPELWISIYNVKPPCCYYECTNDTVYELHMLDTFRPLIHSYALTLIFILTG</sequence>
<evidence type="ECO:0000313" key="2">
    <source>
        <dbReference type="Proteomes" id="UP000002059"/>
    </source>
</evidence>
<dbReference type="KEGG" id="pbl:PAAG_08188"/>
<dbReference type="AlphaFoldDB" id="C1HBP7"/>
<name>C1HBP7_PARBA</name>
<protein>
    <submittedName>
        <fullName evidence="1">Uncharacterized protein</fullName>
    </submittedName>
</protein>
<keyword evidence="2" id="KW-1185">Reference proteome</keyword>
<evidence type="ECO:0000313" key="1">
    <source>
        <dbReference type="EMBL" id="EEH38461.2"/>
    </source>
</evidence>
<dbReference type="RefSeq" id="XP_002789934.2">
    <property type="nucleotide sequence ID" value="XM_002789888.2"/>
</dbReference>
<dbReference type="Proteomes" id="UP000002059">
    <property type="component" value="Partially assembled WGS sequence"/>
</dbReference>
<dbReference type="GeneID" id="9093106"/>
<dbReference type="EMBL" id="KN294021">
    <property type="protein sequence ID" value="EEH38461.2"/>
    <property type="molecule type" value="Genomic_DNA"/>
</dbReference>
<dbReference type="VEuPathDB" id="FungiDB:PAAG_08188"/>